<protein>
    <recommendedName>
        <fullName evidence="1">Transketolase-like pyrimidine-binding domain-containing protein</fullName>
    </recommendedName>
</protein>
<comment type="caution">
    <text evidence="2">The sequence shown here is derived from an EMBL/GenBank/DDBJ whole genome shotgun (WGS) entry which is preliminary data.</text>
</comment>
<dbReference type="InterPro" id="IPR051157">
    <property type="entry name" value="PDH/Transketolase"/>
</dbReference>
<dbReference type="InterPro" id="IPR005475">
    <property type="entry name" value="Transketolase-like_Pyr-bd"/>
</dbReference>
<name>A0A1F7GB90_9BACT</name>
<feature type="domain" description="Transketolase-like pyrimidine-binding" evidence="1">
    <location>
        <begin position="1"/>
        <end position="162"/>
    </location>
</feature>
<organism evidence="2 3">
    <name type="scientific">Candidatus Roizmanbacteria bacterium RIFCSPHIGHO2_01_FULL_39_12c</name>
    <dbReference type="NCBI Taxonomy" id="1802031"/>
    <lineage>
        <taxon>Bacteria</taxon>
        <taxon>Candidatus Roizmaniibacteriota</taxon>
    </lineage>
</organism>
<gene>
    <name evidence="2" type="ORF">A2774_04940</name>
</gene>
<evidence type="ECO:0000313" key="3">
    <source>
        <dbReference type="Proteomes" id="UP000177208"/>
    </source>
</evidence>
<dbReference type="Pfam" id="PF02780">
    <property type="entry name" value="Transketolase_C"/>
    <property type="match status" value="1"/>
</dbReference>
<proteinExistence type="predicted"/>
<dbReference type="Proteomes" id="UP000177208">
    <property type="component" value="Unassembled WGS sequence"/>
</dbReference>
<dbReference type="Gene3D" id="3.40.50.920">
    <property type="match status" value="1"/>
</dbReference>
<dbReference type="InterPro" id="IPR029061">
    <property type="entry name" value="THDP-binding"/>
</dbReference>
<sequence>MRYTFAKTLLELAKKDKRIVLMTGDLGAHLFEPLREVLKERFINTGVAEHNMVTAAAGLAYAGLKPWIYSIAPFVTIKVLEEIRNDVSIPNNNVKIVGLGGGYDYAIAGPTHHILQDVSMILSLQNFKVYAPGFSEGIEEIMKKMNREKNPSYLRLAKAEKTDFKIAGFVPVRRLVKGTGLTVIVLGSMINRVMPAYSELTISGAVDLWLVTEMPFEFPKELVVSIEKTKKLVVIEEHVKIGALGSYIADFLLQRRIELKKYAHLYAKGYISYRYGSRDFYLKESGLDRNTIKKTLKKLI</sequence>
<evidence type="ECO:0000259" key="1">
    <source>
        <dbReference type="SMART" id="SM00861"/>
    </source>
</evidence>
<reference evidence="2 3" key="1">
    <citation type="journal article" date="2016" name="Nat. Commun.">
        <title>Thousands of microbial genomes shed light on interconnected biogeochemical processes in an aquifer system.</title>
        <authorList>
            <person name="Anantharaman K."/>
            <person name="Brown C.T."/>
            <person name="Hug L.A."/>
            <person name="Sharon I."/>
            <person name="Castelle C.J."/>
            <person name="Probst A.J."/>
            <person name="Thomas B.C."/>
            <person name="Singh A."/>
            <person name="Wilkins M.J."/>
            <person name="Karaoz U."/>
            <person name="Brodie E.L."/>
            <person name="Williams K.H."/>
            <person name="Hubbard S.S."/>
            <person name="Banfield J.F."/>
        </authorList>
    </citation>
    <scope>NUCLEOTIDE SEQUENCE [LARGE SCALE GENOMIC DNA]</scope>
</reference>
<dbReference type="InterPro" id="IPR009014">
    <property type="entry name" value="Transketo_C/PFOR_II"/>
</dbReference>
<dbReference type="CDD" id="cd07033">
    <property type="entry name" value="TPP_PYR_DXS_TK_like"/>
    <property type="match status" value="1"/>
</dbReference>
<dbReference type="EMBL" id="MFZG01000026">
    <property type="protein sequence ID" value="OGK16193.1"/>
    <property type="molecule type" value="Genomic_DNA"/>
</dbReference>
<dbReference type="InterPro" id="IPR033248">
    <property type="entry name" value="Transketolase_C"/>
</dbReference>
<evidence type="ECO:0000313" key="2">
    <source>
        <dbReference type="EMBL" id="OGK16193.1"/>
    </source>
</evidence>
<dbReference type="SUPFAM" id="SSF52922">
    <property type="entry name" value="TK C-terminal domain-like"/>
    <property type="match status" value="1"/>
</dbReference>
<dbReference type="PANTHER" id="PTHR43825">
    <property type="entry name" value="PYRUVATE DEHYDROGENASE E1 COMPONENT"/>
    <property type="match status" value="1"/>
</dbReference>
<dbReference type="PANTHER" id="PTHR43825:SF5">
    <property type="entry name" value="HYPOTHETICAL TRANSKETOLASE FAMILY PROTEIN"/>
    <property type="match status" value="1"/>
</dbReference>
<dbReference type="SUPFAM" id="SSF52518">
    <property type="entry name" value="Thiamin diphosphate-binding fold (THDP-binding)"/>
    <property type="match status" value="1"/>
</dbReference>
<dbReference type="Gene3D" id="3.40.50.970">
    <property type="match status" value="1"/>
</dbReference>
<accession>A0A1F7GB90</accession>
<dbReference type="Pfam" id="PF02779">
    <property type="entry name" value="Transket_pyr"/>
    <property type="match status" value="1"/>
</dbReference>
<dbReference type="AlphaFoldDB" id="A0A1F7GB90"/>
<dbReference type="SMART" id="SM00861">
    <property type="entry name" value="Transket_pyr"/>
    <property type="match status" value="1"/>
</dbReference>